<protein>
    <recommendedName>
        <fullName evidence="4">Pseudouridine synthase RsuA/RluA-like domain-containing protein</fullName>
    </recommendedName>
</protein>
<dbReference type="SUPFAM" id="SSF55174">
    <property type="entry name" value="Alpha-L RNA-binding motif"/>
    <property type="match status" value="1"/>
</dbReference>
<dbReference type="GO" id="GO:0006364">
    <property type="term" value="P:rRNA processing"/>
    <property type="evidence" value="ECO:0007669"/>
    <property type="project" value="UniProtKB-ARBA"/>
</dbReference>
<dbReference type="AlphaFoldDB" id="A0A6U4AFC5"/>
<evidence type="ECO:0000256" key="1">
    <source>
        <dbReference type="ARBA" id="ARBA00008348"/>
    </source>
</evidence>
<dbReference type="PANTHER" id="PTHR47683:SF2">
    <property type="entry name" value="RNA-BINDING S4 DOMAIN-CONTAINING PROTEIN"/>
    <property type="match status" value="1"/>
</dbReference>
<dbReference type="InterPro" id="IPR050343">
    <property type="entry name" value="RsuA_PseudoU_synthase"/>
</dbReference>
<evidence type="ECO:0000256" key="3">
    <source>
        <dbReference type="PROSITE-ProRule" id="PRU00182"/>
    </source>
</evidence>
<dbReference type="PROSITE" id="PS01149">
    <property type="entry name" value="PSI_RSU"/>
    <property type="match status" value="1"/>
</dbReference>
<dbReference type="PROSITE" id="PS50889">
    <property type="entry name" value="S4"/>
    <property type="match status" value="1"/>
</dbReference>
<dbReference type="Pfam" id="PF00849">
    <property type="entry name" value="PseudoU_synth_2"/>
    <property type="match status" value="1"/>
</dbReference>
<dbReference type="InterPro" id="IPR020103">
    <property type="entry name" value="PsdUridine_synth_cat_dom_sf"/>
</dbReference>
<sequence>MGLKTRWKLSSNGASYEQIPVNPIPVAVPTRLDELLVAMALFPSIRRARIAIKGGRVQIIGTLGGVVHNQSRRQGEGVVSMSDETNSRGDISKEVCTDHGILVDPSKVTITLDGEMKPIHHLLCSYILLHKPRGYICSSTPEKGAPGVFDLFRDKSNDDDQVGQISSINQTCLFVCGRLDCQSEGLLLVTNDGKLGRKLLHPGRCEKQYEVLITCKKEGGSSMDCRILHSIFATVCRDGQYIIEGSKEVMVRPVSMCIIKQPTRISQLGIPDEEAEPNVITTWIQVALTDGRKRELRRLFGALGYRVLRLVRTEFCSISDNELLQRPGDFRHLSLDEIAKLQSIT</sequence>
<dbReference type="GO" id="GO:0001522">
    <property type="term" value="P:pseudouridine synthesis"/>
    <property type="evidence" value="ECO:0007669"/>
    <property type="project" value="InterPro"/>
</dbReference>
<evidence type="ECO:0000259" key="4">
    <source>
        <dbReference type="Pfam" id="PF00849"/>
    </source>
</evidence>
<dbReference type="InterPro" id="IPR006145">
    <property type="entry name" value="PsdUridine_synth_RsuA/RluA"/>
</dbReference>
<comment type="similarity">
    <text evidence="1">Belongs to the pseudouridine synthase RsuA family.</text>
</comment>
<dbReference type="Gene3D" id="3.30.70.1560">
    <property type="entry name" value="Alpha-L RNA-binding motif"/>
    <property type="match status" value="1"/>
</dbReference>
<name>A0A6U4AFC5_9STRA</name>
<dbReference type="InterPro" id="IPR042092">
    <property type="entry name" value="PsdUridine_s_RsuA/RluB/E/F_cat"/>
</dbReference>
<feature type="domain" description="Pseudouridine synthase RsuA/RluA-like" evidence="4">
    <location>
        <begin position="126"/>
        <end position="300"/>
    </location>
</feature>
<dbReference type="SUPFAM" id="SSF55120">
    <property type="entry name" value="Pseudouridine synthase"/>
    <property type="match status" value="1"/>
</dbReference>
<accession>A0A6U4AFC5</accession>
<keyword evidence="2" id="KW-0413">Isomerase</keyword>
<dbReference type="PANTHER" id="PTHR47683">
    <property type="entry name" value="PSEUDOURIDINE SYNTHASE FAMILY PROTEIN-RELATED"/>
    <property type="match status" value="1"/>
</dbReference>
<evidence type="ECO:0000256" key="2">
    <source>
        <dbReference type="ARBA" id="ARBA00023235"/>
    </source>
</evidence>
<organism evidence="5">
    <name type="scientific">Ditylum brightwellii</name>
    <dbReference type="NCBI Taxonomy" id="49249"/>
    <lineage>
        <taxon>Eukaryota</taxon>
        <taxon>Sar</taxon>
        <taxon>Stramenopiles</taxon>
        <taxon>Ochrophyta</taxon>
        <taxon>Bacillariophyta</taxon>
        <taxon>Mediophyceae</taxon>
        <taxon>Lithodesmiophycidae</taxon>
        <taxon>Lithodesmiales</taxon>
        <taxon>Lithodesmiaceae</taxon>
        <taxon>Ditylum</taxon>
    </lineage>
</organism>
<evidence type="ECO:0000313" key="5">
    <source>
        <dbReference type="EMBL" id="CAD9353839.1"/>
    </source>
</evidence>
<keyword evidence="3" id="KW-0694">RNA-binding</keyword>
<dbReference type="CDD" id="cd00165">
    <property type="entry name" value="S4"/>
    <property type="match status" value="1"/>
</dbReference>
<proteinExistence type="inferred from homology"/>
<reference evidence="5" key="1">
    <citation type="submission" date="2021-01" db="EMBL/GenBank/DDBJ databases">
        <authorList>
            <person name="Corre E."/>
            <person name="Pelletier E."/>
            <person name="Niang G."/>
            <person name="Scheremetjew M."/>
            <person name="Finn R."/>
            <person name="Kale V."/>
            <person name="Holt S."/>
            <person name="Cochrane G."/>
            <person name="Meng A."/>
            <person name="Brown T."/>
            <person name="Cohen L."/>
        </authorList>
    </citation>
    <scope>NUCLEOTIDE SEQUENCE</scope>
    <source>
        <strain evidence="5">Pop2</strain>
    </source>
</reference>
<dbReference type="InterPro" id="IPR018496">
    <property type="entry name" value="PsdUridine_synth_RsuA/RluB_CS"/>
</dbReference>
<dbReference type="GO" id="GO:0003723">
    <property type="term" value="F:RNA binding"/>
    <property type="evidence" value="ECO:0007669"/>
    <property type="project" value="UniProtKB-KW"/>
</dbReference>
<dbReference type="GO" id="GO:0009982">
    <property type="term" value="F:pseudouridine synthase activity"/>
    <property type="evidence" value="ECO:0007669"/>
    <property type="project" value="InterPro"/>
</dbReference>
<dbReference type="EMBL" id="HBGN01036146">
    <property type="protein sequence ID" value="CAD9353839.1"/>
    <property type="molecule type" value="Transcribed_RNA"/>
</dbReference>
<gene>
    <name evidence="5" type="ORF">DBRI1063_LOCUS23178</name>
</gene>
<dbReference type="InterPro" id="IPR020094">
    <property type="entry name" value="TruA/RsuA/RluB/E/F_N"/>
</dbReference>
<dbReference type="Gene3D" id="3.30.70.580">
    <property type="entry name" value="Pseudouridine synthase I, catalytic domain, N-terminal subdomain"/>
    <property type="match status" value="1"/>
</dbReference>